<protein>
    <submittedName>
        <fullName evidence="1">Uncharacterized protein</fullName>
    </submittedName>
</protein>
<gene>
    <name evidence="1" type="ORF">HPB49_012138</name>
</gene>
<evidence type="ECO:0000313" key="2">
    <source>
        <dbReference type="Proteomes" id="UP000821865"/>
    </source>
</evidence>
<proteinExistence type="predicted"/>
<comment type="caution">
    <text evidence="1">The sequence shown here is derived from an EMBL/GenBank/DDBJ whole genome shotgun (WGS) entry which is preliminary data.</text>
</comment>
<organism evidence="1 2">
    <name type="scientific">Dermacentor silvarum</name>
    <name type="common">Tick</name>
    <dbReference type="NCBI Taxonomy" id="543639"/>
    <lineage>
        <taxon>Eukaryota</taxon>
        <taxon>Metazoa</taxon>
        <taxon>Ecdysozoa</taxon>
        <taxon>Arthropoda</taxon>
        <taxon>Chelicerata</taxon>
        <taxon>Arachnida</taxon>
        <taxon>Acari</taxon>
        <taxon>Parasitiformes</taxon>
        <taxon>Ixodida</taxon>
        <taxon>Ixodoidea</taxon>
        <taxon>Ixodidae</taxon>
        <taxon>Rhipicephalinae</taxon>
        <taxon>Dermacentor</taxon>
    </lineage>
</organism>
<sequence length="79" mass="9372">MRKMMDQVVRYLQLVFSVLASAASGERSFSALRRVNTFLRNRMTQMRLTHLLLLHVHKKRAVELHWDAVMREFVSRTAE</sequence>
<keyword evidence="2" id="KW-1185">Reference proteome</keyword>
<dbReference type="Proteomes" id="UP000821865">
    <property type="component" value="Chromosome 2"/>
</dbReference>
<reference evidence="1" key="1">
    <citation type="submission" date="2020-05" db="EMBL/GenBank/DDBJ databases">
        <title>Large-scale comparative analyses of tick genomes elucidate their genetic diversity and vector capacities.</title>
        <authorList>
            <person name="Jia N."/>
            <person name="Wang J."/>
            <person name="Shi W."/>
            <person name="Du L."/>
            <person name="Sun Y."/>
            <person name="Zhan W."/>
            <person name="Jiang J."/>
            <person name="Wang Q."/>
            <person name="Zhang B."/>
            <person name="Ji P."/>
            <person name="Sakyi L.B."/>
            <person name="Cui X."/>
            <person name="Yuan T."/>
            <person name="Jiang B."/>
            <person name="Yang W."/>
            <person name="Lam T.T.-Y."/>
            <person name="Chang Q."/>
            <person name="Ding S."/>
            <person name="Wang X."/>
            <person name="Zhu J."/>
            <person name="Ruan X."/>
            <person name="Zhao L."/>
            <person name="Wei J."/>
            <person name="Que T."/>
            <person name="Du C."/>
            <person name="Cheng J."/>
            <person name="Dai P."/>
            <person name="Han X."/>
            <person name="Huang E."/>
            <person name="Gao Y."/>
            <person name="Liu J."/>
            <person name="Shao H."/>
            <person name="Ye R."/>
            <person name="Li L."/>
            <person name="Wei W."/>
            <person name="Wang X."/>
            <person name="Wang C."/>
            <person name="Yang T."/>
            <person name="Huo Q."/>
            <person name="Li W."/>
            <person name="Guo W."/>
            <person name="Chen H."/>
            <person name="Zhou L."/>
            <person name="Ni X."/>
            <person name="Tian J."/>
            <person name="Zhou Y."/>
            <person name="Sheng Y."/>
            <person name="Liu T."/>
            <person name="Pan Y."/>
            <person name="Xia L."/>
            <person name="Li J."/>
            <person name="Zhao F."/>
            <person name="Cao W."/>
        </authorList>
    </citation>
    <scope>NUCLEOTIDE SEQUENCE</scope>
    <source>
        <strain evidence="1">Dsil-2018</strain>
    </source>
</reference>
<name>A0ACB8DD36_DERSI</name>
<evidence type="ECO:0000313" key="1">
    <source>
        <dbReference type="EMBL" id="KAH7965923.1"/>
    </source>
</evidence>
<dbReference type="EMBL" id="CM023471">
    <property type="protein sequence ID" value="KAH7965923.1"/>
    <property type="molecule type" value="Genomic_DNA"/>
</dbReference>
<accession>A0ACB8DD36</accession>